<dbReference type="InterPro" id="IPR001452">
    <property type="entry name" value="SH3_domain"/>
</dbReference>
<keyword evidence="3" id="KW-1133">Transmembrane helix</keyword>
<keyword evidence="6" id="KW-1185">Reference proteome</keyword>
<sequence length="204" mass="22029">MPHRHHRARAVSPAATDATAAALPSITASYPYVAAAASPAAAASQPVLFFGHGFSQPFFMVLVLAAVFFGLVLLTCAGFFFRKCTKQRMATDETDQLKRPAFSIQSDSLDAADLLPPEKAALEPPAYRPGTAHSAHDLSPGLAGQPIFSCVMDFAPSQDDELQLHVGDHVRILEYFDDGWCMGERADGKIPRGVFPRYCRAPPL</sequence>
<evidence type="ECO:0000256" key="3">
    <source>
        <dbReference type="SAM" id="Phobius"/>
    </source>
</evidence>
<evidence type="ECO:0000313" key="5">
    <source>
        <dbReference type="EMBL" id="OLL22802.1"/>
    </source>
</evidence>
<evidence type="ECO:0000313" key="6">
    <source>
        <dbReference type="Proteomes" id="UP000186594"/>
    </source>
</evidence>
<reference evidence="5 6" key="1">
    <citation type="submission" date="2016-04" db="EMBL/GenBank/DDBJ databases">
        <title>Evolutionary innovation and constraint leading to complex multicellularity in the Ascomycota.</title>
        <authorList>
            <person name="Cisse O."/>
            <person name="Nguyen A."/>
            <person name="Hewitt D.A."/>
            <person name="Jedd G."/>
            <person name="Stajich J.E."/>
        </authorList>
    </citation>
    <scope>NUCLEOTIDE SEQUENCE [LARGE SCALE GENOMIC DNA]</scope>
    <source>
        <strain evidence="5 6">DAH-3</strain>
    </source>
</reference>
<keyword evidence="1 2" id="KW-0728">SH3 domain</keyword>
<proteinExistence type="predicted"/>
<feature type="domain" description="SH3" evidence="4">
    <location>
        <begin position="143"/>
        <end position="204"/>
    </location>
</feature>
<dbReference type="Proteomes" id="UP000186594">
    <property type="component" value="Unassembled WGS sequence"/>
</dbReference>
<dbReference type="EMBL" id="LXFE01002715">
    <property type="protein sequence ID" value="OLL22802.1"/>
    <property type="molecule type" value="Genomic_DNA"/>
</dbReference>
<dbReference type="SUPFAM" id="SSF50044">
    <property type="entry name" value="SH3-domain"/>
    <property type="match status" value="1"/>
</dbReference>
<feature type="transmembrane region" description="Helical" evidence="3">
    <location>
        <begin position="58"/>
        <end position="81"/>
    </location>
</feature>
<protein>
    <submittedName>
        <fullName evidence="5">Ephexin-1</fullName>
    </submittedName>
</protein>
<dbReference type="AlphaFoldDB" id="A0A1U7LJS6"/>
<keyword evidence="3" id="KW-0812">Transmembrane</keyword>
<accession>A0A1U7LJS6</accession>
<gene>
    <name evidence="5" type="ORF">NEOLI_003153</name>
</gene>
<comment type="caution">
    <text evidence="5">The sequence shown here is derived from an EMBL/GenBank/DDBJ whole genome shotgun (WGS) entry which is preliminary data.</text>
</comment>
<keyword evidence="3" id="KW-0472">Membrane</keyword>
<evidence type="ECO:0000256" key="2">
    <source>
        <dbReference type="PROSITE-ProRule" id="PRU00192"/>
    </source>
</evidence>
<dbReference type="Gene3D" id="2.30.30.40">
    <property type="entry name" value="SH3 Domains"/>
    <property type="match status" value="1"/>
</dbReference>
<dbReference type="OrthoDB" id="5340910at2759"/>
<evidence type="ECO:0000259" key="4">
    <source>
        <dbReference type="PROSITE" id="PS50002"/>
    </source>
</evidence>
<name>A0A1U7LJS6_NEOID</name>
<organism evidence="5 6">
    <name type="scientific">Neolecta irregularis (strain DAH-3)</name>
    <dbReference type="NCBI Taxonomy" id="1198029"/>
    <lineage>
        <taxon>Eukaryota</taxon>
        <taxon>Fungi</taxon>
        <taxon>Dikarya</taxon>
        <taxon>Ascomycota</taxon>
        <taxon>Taphrinomycotina</taxon>
        <taxon>Neolectales</taxon>
        <taxon>Neolectaceae</taxon>
        <taxon>Neolecta</taxon>
    </lineage>
</organism>
<evidence type="ECO:0000256" key="1">
    <source>
        <dbReference type="ARBA" id="ARBA00022443"/>
    </source>
</evidence>
<dbReference type="PROSITE" id="PS50002">
    <property type="entry name" value="SH3"/>
    <property type="match status" value="1"/>
</dbReference>
<dbReference type="InterPro" id="IPR036028">
    <property type="entry name" value="SH3-like_dom_sf"/>
</dbReference>
<dbReference type="Pfam" id="PF00018">
    <property type="entry name" value="SH3_1"/>
    <property type="match status" value="1"/>
</dbReference>
<dbReference type="SMART" id="SM00326">
    <property type="entry name" value="SH3"/>
    <property type="match status" value="1"/>
</dbReference>